<protein>
    <submittedName>
        <fullName evidence="2">Uncharacterized protein</fullName>
    </submittedName>
</protein>
<reference evidence="2 3" key="1">
    <citation type="submission" date="2018-09" db="EMBL/GenBank/DDBJ databases">
        <title>Mesorhizobium carmichaelinearum sp. nov. isolated from Carmichaelinea spp. root nodules in New Zealand.</title>
        <authorList>
            <person name="De Meyer S.E."/>
        </authorList>
    </citation>
    <scope>NUCLEOTIDE SEQUENCE [LARGE SCALE GENOMIC DNA]</scope>
    <source>
        <strain evidence="2 3">ICMP19557</strain>
    </source>
</reference>
<evidence type="ECO:0000313" key="2">
    <source>
        <dbReference type="EMBL" id="RJT42730.1"/>
    </source>
</evidence>
<feature type="region of interest" description="Disordered" evidence="1">
    <location>
        <begin position="61"/>
        <end position="83"/>
    </location>
</feature>
<dbReference type="RefSeq" id="WP_120012095.1">
    <property type="nucleotide sequence ID" value="NZ_QZWZ01000001.1"/>
</dbReference>
<proteinExistence type="predicted"/>
<dbReference type="EMBL" id="QZWZ01000001">
    <property type="protein sequence ID" value="RJT42730.1"/>
    <property type="molecule type" value="Genomic_DNA"/>
</dbReference>
<gene>
    <name evidence="2" type="ORF">D3227_02490</name>
</gene>
<keyword evidence="3" id="KW-1185">Reference proteome</keyword>
<evidence type="ECO:0000313" key="3">
    <source>
        <dbReference type="Proteomes" id="UP000272706"/>
    </source>
</evidence>
<dbReference type="OrthoDB" id="8100906at2"/>
<organism evidence="2 3">
    <name type="scientific">Mesorhizobium waimense</name>
    <dbReference type="NCBI Taxonomy" id="1300307"/>
    <lineage>
        <taxon>Bacteria</taxon>
        <taxon>Pseudomonadati</taxon>
        <taxon>Pseudomonadota</taxon>
        <taxon>Alphaproteobacteria</taxon>
        <taxon>Hyphomicrobiales</taxon>
        <taxon>Phyllobacteriaceae</taxon>
        <taxon>Mesorhizobium</taxon>
    </lineage>
</organism>
<comment type="caution">
    <text evidence="2">The sequence shown here is derived from an EMBL/GenBank/DDBJ whole genome shotgun (WGS) entry which is preliminary data.</text>
</comment>
<evidence type="ECO:0000256" key="1">
    <source>
        <dbReference type="SAM" id="MobiDB-lite"/>
    </source>
</evidence>
<dbReference type="AlphaFoldDB" id="A0A3A5L060"/>
<name>A0A3A5L060_9HYPH</name>
<accession>A0A3A5L060</accession>
<sequence>MVSRKKFRPYDKWQKNLADSTDHDIINDLIFLLIRDAFDSAAAGPSIGRACLKISVRAGTPGEDFDGKSFPVLPQGQDLHGRR</sequence>
<dbReference type="Proteomes" id="UP000272706">
    <property type="component" value="Unassembled WGS sequence"/>
</dbReference>